<dbReference type="Pfam" id="PF01025">
    <property type="entry name" value="GrpE"/>
    <property type="match status" value="1"/>
</dbReference>
<sequence>MSFDYGFQGAGWGLIGFVLGLATSPMARLIRPRPDPDPEPHPDEDLTAPDDVRRSRDVLVRACIGTADLVRDHNEALWERMTNALTDAGVETVIPDGEQFDPAEFDAVDRLPVKDPDRNRTVASTDLAGYREDGHWIRRPQVVVYRSVAD</sequence>
<dbReference type="SUPFAM" id="SSF51064">
    <property type="entry name" value="Head domain of nucleotide exchange factor GrpE"/>
    <property type="match status" value="1"/>
</dbReference>
<evidence type="ECO:0000313" key="3">
    <source>
        <dbReference type="EMBL" id="MEB8341729.1"/>
    </source>
</evidence>
<evidence type="ECO:0000313" key="4">
    <source>
        <dbReference type="Proteomes" id="UP001354931"/>
    </source>
</evidence>
<gene>
    <name evidence="3" type="primary">grpE</name>
    <name evidence="3" type="ORF">OKJ99_29970</name>
</gene>
<dbReference type="Proteomes" id="UP001354931">
    <property type="component" value="Unassembled WGS sequence"/>
</dbReference>
<feature type="compositionally biased region" description="Basic and acidic residues" evidence="2">
    <location>
        <begin position="32"/>
        <end position="52"/>
    </location>
</feature>
<proteinExistence type="predicted"/>
<dbReference type="Gene3D" id="2.30.22.10">
    <property type="entry name" value="Head domain of nucleotide exchange factor GrpE"/>
    <property type="match status" value="1"/>
</dbReference>
<name>A0ABU6FCM2_9ACTN</name>
<reference evidence="3 4" key="1">
    <citation type="submission" date="2022-10" db="EMBL/GenBank/DDBJ databases">
        <authorList>
            <person name="Xie J."/>
            <person name="Shen N."/>
        </authorList>
    </citation>
    <scope>NUCLEOTIDE SEQUENCE [LARGE SCALE GENOMIC DNA]</scope>
    <source>
        <strain evidence="3 4">YIM65594</strain>
    </source>
</reference>
<dbReference type="InterPro" id="IPR000740">
    <property type="entry name" value="GrpE"/>
</dbReference>
<evidence type="ECO:0000256" key="1">
    <source>
        <dbReference type="ARBA" id="ARBA00023186"/>
    </source>
</evidence>
<comment type="caution">
    <text evidence="3">The sequence shown here is derived from an EMBL/GenBank/DDBJ whole genome shotgun (WGS) entry which is preliminary data.</text>
</comment>
<evidence type="ECO:0000256" key="2">
    <source>
        <dbReference type="SAM" id="MobiDB-lite"/>
    </source>
</evidence>
<keyword evidence="4" id="KW-1185">Reference proteome</keyword>
<dbReference type="InterPro" id="IPR009012">
    <property type="entry name" value="GrpE_head"/>
</dbReference>
<keyword evidence="1" id="KW-0143">Chaperone</keyword>
<dbReference type="EMBL" id="JAOZYC010000149">
    <property type="protein sequence ID" value="MEB8341729.1"/>
    <property type="molecule type" value="Genomic_DNA"/>
</dbReference>
<protein>
    <submittedName>
        <fullName evidence="3">Nucleotide exchange factor GrpE</fullName>
    </submittedName>
</protein>
<feature type="region of interest" description="Disordered" evidence="2">
    <location>
        <begin position="29"/>
        <end position="52"/>
    </location>
</feature>
<organism evidence="3 4">
    <name type="scientific">Streptomyces endophyticus</name>
    <dbReference type="NCBI Taxonomy" id="714166"/>
    <lineage>
        <taxon>Bacteria</taxon>
        <taxon>Bacillati</taxon>
        <taxon>Actinomycetota</taxon>
        <taxon>Actinomycetes</taxon>
        <taxon>Kitasatosporales</taxon>
        <taxon>Streptomycetaceae</taxon>
        <taxon>Streptomyces</taxon>
    </lineage>
</organism>
<accession>A0ABU6FCM2</accession>
<dbReference type="RefSeq" id="WP_326021047.1">
    <property type="nucleotide sequence ID" value="NZ_JAOZYC010000149.1"/>
</dbReference>